<organism evidence="1 2">
    <name type="scientific">Apiospora kogelbergensis</name>
    <dbReference type="NCBI Taxonomy" id="1337665"/>
    <lineage>
        <taxon>Eukaryota</taxon>
        <taxon>Fungi</taxon>
        <taxon>Dikarya</taxon>
        <taxon>Ascomycota</taxon>
        <taxon>Pezizomycotina</taxon>
        <taxon>Sordariomycetes</taxon>
        <taxon>Xylariomycetidae</taxon>
        <taxon>Amphisphaeriales</taxon>
        <taxon>Apiosporaceae</taxon>
        <taxon>Apiospora</taxon>
    </lineage>
</organism>
<dbReference type="Proteomes" id="UP001392437">
    <property type="component" value="Unassembled WGS sequence"/>
</dbReference>
<keyword evidence="2" id="KW-1185">Reference proteome</keyword>
<evidence type="ECO:0000313" key="1">
    <source>
        <dbReference type="EMBL" id="KAK8109675.1"/>
    </source>
</evidence>
<evidence type="ECO:0000313" key="2">
    <source>
        <dbReference type="Proteomes" id="UP001392437"/>
    </source>
</evidence>
<comment type="caution">
    <text evidence="1">The sequence shown here is derived from an EMBL/GenBank/DDBJ whole genome shotgun (WGS) entry which is preliminary data.</text>
</comment>
<reference evidence="1 2" key="1">
    <citation type="submission" date="2023-01" db="EMBL/GenBank/DDBJ databases">
        <title>Analysis of 21 Apiospora genomes using comparative genomics revels a genus with tremendous synthesis potential of carbohydrate active enzymes and secondary metabolites.</title>
        <authorList>
            <person name="Sorensen T."/>
        </authorList>
    </citation>
    <scope>NUCLEOTIDE SEQUENCE [LARGE SCALE GENOMIC DNA]</scope>
    <source>
        <strain evidence="1 2">CBS 117206</strain>
    </source>
</reference>
<sequence length="257" mass="30078">MYKTHIREDLREHLLNDEDPFMRDVLSVYRAWHKTVALRLDTDQDPTAFERLMPIIERIYGGIAADEIKKMVESCRRHESRSARWDFDRVWPVDQPRSDARFFATIRNFLDRFEGSQDPILPVDLGHDRGLSLLALAANSWAAELMGPPQVSDMRLRAILPDAVQTNKIRESDIDNIKERIADVNIETMRFKVQLYEILKKAKESGVITDVARLNAIMHPIEALRQRGRILASLQDDMRTSWDSWVKFAKMWYKDRV</sequence>
<gene>
    <name evidence="1" type="ORF">PG999_007812</name>
</gene>
<name>A0AAW0QVM7_9PEZI</name>
<dbReference type="AlphaFoldDB" id="A0AAW0QVM7"/>
<protein>
    <submittedName>
        <fullName evidence="1">Uncharacterized protein</fullName>
    </submittedName>
</protein>
<dbReference type="EMBL" id="JAQQWP010000007">
    <property type="protein sequence ID" value="KAK8109675.1"/>
    <property type="molecule type" value="Genomic_DNA"/>
</dbReference>
<proteinExistence type="predicted"/>
<accession>A0AAW0QVM7</accession>